<proteinExistence type="predicted"/>
<protein>
    <submittedName>
        <fullName evidence="1">Uncharacterized protein</fullName>
    </submittedName>
</protein>
<dbReference type="EMBL" id="AZIL01000703">
    <property type="protein sequence ID" value="EWM26130.1"/>
    <property type="molecule type" value="Genomic_DNA"/>
</dbReference>
<name>W7TGJ6_9STRA</name>
<comment type="caution">
    <text evidence="1">The sequence shown here is derived from an EMBL/GenBank/DDBJ whole genome shotgun (WGS) entry which is preliminary data.</text>
</comment>
<dbReference type="AlphaFoldDB" id="W7TGJ6"/>
<organism evidence="1 2">
    <name type="scientific">Nannochloropsis gaditana</name>
    <dbReference type="NCBI Taxonomy" id="72520"/>
    <lineage>
        <taxon>Eukaryota</taxon>
        <taxon>Sar</taxon>
        <taxon>Stramenopiles</taxon>
        <taxon>Ochrophyta</taxon>
        <taxon>Eustigmatophyceae</taxon>
        <taxon>Eustigmatales</taxon>
        <taxon>Monodopsidaceae</taxon>
        <taxon>Nannochloropsis</taxon>
    </lineage>
</organism>
<accession>W7TGJ6</accession>
<gene>
    <name evidence="1" type="ORF">Naga_100014g73</name>
</gene>
<keyword evidence="2" id="KW-1185">Reference proteome</keyword>
<sequence length="147" mass="16802">MRDPIYSMKRSPRKVYFSNYVYRTTDFLISILSKGIFRIHCFHEPELSTQFGLGMYFDSALVQYLPSCDNRDACRYPALSRRATTGSGRSFQTFVSKRCHFLHSGSGHQCVKFLGFRKNITLGLSGSLTFQIIGHLYIGLQCLPLPI</sequence>
<evidence type="ECO:0000313" key="1">
    <source>
        <dbReference type="EMBL" id="EWM26130.1"/>
    </source>
</evidence>
<dbReference type="Proteomes" id="UP000019335">
    <property type="component" value="Chromosome 9"/>
</dbReference>
<evidence type="ECO:0000313" key="2">
    <source>
        <dbReference type="Proteomes" id="UP000019335"/>
    </source>
</evidence>
<reference evidence="1 2" key="1">
    <citation type="journal article" date="2014" name="Mol. Plant">
        <title>Chromosome Scale Genome Assembly and Transcriptome Profiling of Nannochloropsis gaditana in Nitrogen Depletion.</title>
        <authorList>
            <person name="Corteggiani Carpinelli E."/>
            <person name="Telatin A."/>
            <person name="Vitulo N."/>
            <person name="Forcato C."/>
            <person name="D'Angelo M."/>
            <person name="Schiavon R."/>
            <person name="Vezzi A."/>
            <person name="Giacometti G.M."/>
            <person name="Morosinotto T."/>
            <person name="Valle G."/>
        </authorList>
    </citation>
    <scope>NUCLEOTIDE SEQUENCE [LARGE SCALE GENOMIC DNA]</scope>
    <source>
        <strain evidence="1 2">B-31</strain>
    </source>
</reference>